<accession>A0ABT6FIN7</accession>
<protein>
    <submittedName>
        <fullName evidence="2">Isochorismatase family protein</fullName>
    </submittedName>
</protein>
<dbReference type="EMBL" id="JARRAG010000002">
    <property type="protein sequence ID" value="MDG3007412.1"/>
    <property type="molecule type" value="Genomic_DNA"/>
</dbReference>
<keyword evidence="1" id="KW-0732">Signal</keyword>
<feature type="chain" id="PRO_5045997646" evidence="1">
    <location>
        <begin position="24"/>
        <end position="294"/>
    </location>
</feature>
<organism evidence="2 3">
    <name type="scientific">Paludisphaera mucosa</name>
    <dbReference type="NCBI Taxonomy" id="3030827"/>
    <lineage>
        <taxon>Bacteria</taxon>
        <taxon>Pseudomonadati</taxon>
        <taxon>Planctomycetota</taxon>
        <taxon>Planctomycetia</taxon>
        <taxon>Isosphaerales</taxon>
        <taxon>Isosphaeraceae</taxon>
        <taxon>Paludisphaera</taxon>
    </lineage>
</organism>
<gene>
    <name evidence="2" type="ORF">PZE19_26925</name>
</gene>
<dbReference type="SUPFAM" id="SSF52499">
    <property type="entry name" value="Isochorismatase-like hydrolases"/>
    <property type="match status" value="1"/>
</dbReference>
<dbReference type="InterPro" id="IPR036380">
    <property type="entry name" value="Isochorismatase-like_sf"/>
</dbReference>
<dbReference type="Gene3D" id="3.40.50.850">
    <property type="entry name" value="Isochorismatase-like"/>
    <property type="match status" value="1"/>
</dbReference>
<name>A0ABT6FIN7_9BACT</name>
<evidence type="ECO:0000256" key="1">
    <source>
        <dbReference type="SAM" id="SignalP"/>
    </source>
</evidence>
<comment type="caution">
    <text evidence="2">The sequence shown here is derived from an EMBL/GenBank/DDBJ whole genome shotgun (WGS) entry which is preliminary data.</text>
</comment>
<evidence type="ECO:0000313" key="3">
    <source>
        <dbReference type="Proteomes" id="UP001216907"/>
    </source>
</evidence>
<sequence length="294" mass="32684">MTRTSSRLVPTLILAFLPIAALADDAPLRLTLRSRGVEAGKVTVVEKTEDWDPKTTAIVVCDMWDQHWCRSAASRVGEMAGPLNETLKIARDRGVFIIHAPSTTTAFYKDSPQRRRAQQAPYAPTPVPLVTTPRWGTAWYWTDAKREGVLPIDDSDMGCDCKVKCEITAPWTRQTAAIEIAEADAITDDGQETWNLLAARGIDRVILCGVHLNMCVLGRPFAIRQLTVLGKKVALMRDMTDTMYNPDRPPGVAHFTGTDLMIEHVERYWCPTFTSSAITGKPRFRFDGAPPAQE</sequence>
<evidence type="ECO:0000313" key="2">
    <source>
        <dbReference type="EMBL" id="MDG3007412.1"/>
    </source>
</evidence>
<dbReference type="Proteomes" id="UP001216907">
    <property type="component" value="Unassembled WGS sequence"/>
</dbReference>
<keyword evidence="3" id="KW-1185">Reference proteome</keyword>
<proteinExistence type="predicted"/>
<feature type="signal peptide" evidence="1">
    <location>
        <begin position="1"/>
        <end position="23"/>
    </location>
</feature>
<dbReference type="RefSeq" id="WP_277863692.1">
    <property type="nucleotide sequence ID" value="NZ_JARRAG010000002.1"/>
</dbReference>
<reference evidence="2 3" key="1">
    <citation type="submission" date="2023-03" db="EMBL/GenBank/DDBJ databases">
        <title>Paludisphaera mucosa sp. nov. a novel planctomycete from northern fen.</title>
        <authorList>
            <person name="Ivanova A."/>
        </authorList>
    </citation>
    <scope>NUCLEOTIDE SEQUENCE [LARGE SCALE GENOMIC DNA]</scope>
    <source>
        <strain evidence="2 3">Pla2</strain>
    </source>
</reference>